<protein>
    <recommendedName>
        <fullName evidence="9">Tyrosine recombinase XerC</fullName>
    </recommendedName>
</protein>
<evidence type="ECO:0000256" key="3">
    <source>
        <dbReference type="ARBA" id="ARBA00022618"/>
    </source>
</evidence>
<dbReference type="EMBL" id="CP107020">
    <property type="protein sequence ID" value="UYG15494.1"/>
    <property type="molecule type" value="Genomic_DNA"/>
</dbReference>
<keyword evidence="5 9" id="KW-0229">DNA integration</keyword>
<dbReference type="InterPro" id="IPR002104">
    <property type="entry name" value="Integrase_catalytic"/>
</dbReference>
<dbReference type="Pfam" id="PF00589">
    <property type="entry name" value="Phage_integrase"/>
    <property type="match status" value="1"/>
</dbReference>
<dbReference type="PANTHER" id="PTHR30349:SF77">
    <property type="entry name" value="TYROSINE RECOMBINASE XERC"/>
    <property type="match status" value="1"/>
</dbReference>
<keyword evidence="7 9" id="KW-0233">DNA recombination</keyword>
<feature type="domain" description="Core-binding (CB)" evidence="12">
    <location>
        <begin position="14"/>
        <end position="100"/>
    </location>
</feature>
<dbReference type="InterPro" id="IPR023009">
    <property type="entry name" value="Tyrosine_recombinase_XerC/XerD"/>
</dbReference>
<evidence type="ECO:0000313" key="13">
    <source>
        <dbReference type="EMBL" id="UYG15494.1"/>
    </source>
</evidence>
<organism evidence="13 14">
    <name type="scientific">Brachybacterium huguangmaarense</name>
    <dbReference type="NCBI Taxonomy" id="1652028"/>
    <lineage>
        <taxon>Bacteria</taxon>
        <taxon>Bacillati</taxon>
        <taxon>Actinomycetota</taxon>
        <taxon>Actinomycetes</taxon>
        <taxon>Micrococcales</taxon>
        <taxon>Dermabacteraceae</taxon>
        <taxon>Brachybacterium</taxon>
    </lineage>
</organism>
<feature type="active site" evidence="9">
    <location>
        <position position="293"/>
    </location>
</feature>
<evidence type="ECO:0000256" key="8">
    <source>
        <dbReference type="ARBA" id="ARBA00023306"/>
    </source>
</evidence>
<feature type="domain" description="Tyr recombinase" evidence="11">
    <location>
        <begin position="121"/>
        <end position="338"/>
    </location>
</feature>
<evidence type="ECO:0000256" key="10">
    <source>
        <dbReference type="SAM" id="MobiDB-lite"/>
    </source>
</evidence>
<evidence type="ECO:0000259" key="12">
    <source>
        <dbReference type="PROSITE" id="PS51900"/>
    </source>
</evidence>
<dbReference type="PROSITE" id="PS51898">
    <property type="entry name" value="TYR_RECOMBINASE"/>
    <property type="match status" value="1"/>
</dbReference>
<feature type="active site" description="O-(3'-phospho-DNA)-tyrosine intermediate" evidence="9">
    <location>
        <position position="325"/>
    </location>
</feature>
<comment type="subunit">
    <text evidence="9">Forms a cyclic heterotetrameric complex composed of two molecules of XerC and two molecules of XerD.</text>
</comment>
<evidence type="ECO:0000256" key="4">
    <source>
        <dbReference type="ARBA" id="ARBA00022829"/>
    </source>
</evidence>
<reference evidence="13" key="1">
    <citation type="submission" date="2022-10" db="EMBL/GenBank/DDBJ databases">
        <title>Whole-Genome Sequencing of Brachybacterium huguangmaarense BRM-3, Isolated from Betula schmidtii.</title>
        <authorList>
            <person name="Haam D."/>
        </authorList>
    </citation>
    <scope>NUCLEOTIDE SEQUENCE</scope>
    <source>
        <strain evidence="13">BRM-3</strain>
    </source>
</reference>
<proteinExistence type="inferred from homology"/>
<feature type="active site" evidence="9">
    <location>
        <position position="316"/>
    </location>
</feature>
<evidence type="ECO:0000256" key="1">
    <source>
        <dbReference type="ARBA" id="ARBA00004496"/>
    </source>
</evidence>
<evidence type="ECO:0000313" key="14">
    <source>
        <dbReference type="Proteomes" id="UP001164305"/>
    </source>
</evidence>
<sequence length="344" mass="36837">MAEHEASQAHAVTEAESDLLEQYRRHLALERGRSPHTVRGYLREATTLLVHLREVERIDVEELDIAALRSWLGARAAGGAATSTLARSAAAARTFTAFLTATGRLDHDPGVRLHPPRRGRHLPAVLTTEQAGRLMHAPADAAAHDDAPDPRHAAIVLRDVAVLELLYSSGLRVSELVALDLDSIDHEQRTVRVLGKGSKERIVPVGIPALRAVETWVGTGRPVLAPAPAPAPRGPQQGAGTGRLPGPAPRPGGHALFLGVRGARLGDRAVRDLVREATAEAGISRHVTPHTLRHSAATHLVEGGADLRSVQDYLGHSSLATTQIYTHVSAARLRETIEQAHPRA</sequence>
<feature type="region of interest" description="Disordered" evidence="10">
    <location>
        <begin position="224"/>
        <end position="253"/>
    </location>
</feature>
<name>A0ABY6FX53_9MICO</name>
<keyword evidence="2 9" id="KW-0963">Cytoplasm</keyword>
<dbReference type="SUPFAM" id="SSF47823">
    <property type="entry name" value="lambda integrase-like, N-terminal domain"/>
    <property type="match status" value="1"/>
</dbReference>
<dbReference type="Pfam" id="PF02899">
    <property type="entry name" value="Phage_int_SAM_1"/>
    <property type="match status" value="1"/>
</dbReference>
<keyword evidence="3 9" id="KW-0132">Cell division</keyword>
<evidence type="ECO:0000256" key="7">
    <source>
        <dbReference type="ARBA" id="ARBA00023172"/>
    </source>
</evidence>
<dbReference type="InterPro" id="IPR011010">
    <property type="entry name" value="DNA_brk_join_enz"/>
</dbReference>
<comment type="similarity">
    <text evidence="9">Belongs to the 'phage' integrase family. XerC subfamily.</text>
</comment>
<dbReference type="CDD" id="cd00798">
    <property type="entry name" value="INT_XerDC_C"/>
    <property type="match status" value="1"/>
</dbReference>
<dbReference type="PANTHER" id="PTHR30349">
    <property type="entry name" value="PHAGE INTEGRASE-RELATED"/>
    <property type="match status" value="1"/>
</dbReference>
<dbReference type="InterPro" id="IPR050090">
    <property type="entry name" value="Tyrosine_recombinase_XerCD"/>
</dbReference>
<evidence type="ECO:0000256" key="6">
    <source>
        <dbReference type="ARBA" id="ARBA00023125"/>
    </source>
</evidence>
<evidence type="ECO:0000256" key="5">
    <source>
        <dbReference type="ARBA" id="ARBA00022908"/>
    </source>
</evidence>
<evidence type="ECO:0000256" key="2">
    <source>
        <dbReference type="ARBA" id="ARBA00022490"/>
    </source>
</evidence>
<dbReference type="Gene3D" id="1.10.150.130">
    <property type="match status" value="1"/>
</dbReference>
<dbReference type="PROSITE" id="PS51900">
    <property type="entry name" value="CB"/>
    <property type="match status" value="1"/>
</dbReference>
<gene>
    <name evidence="9" type="primary">xerC</name>
    <name evidence="13" type="ORF">BRM3_07485</name>
</gene>
<dbReference type="SUPFAM" id="SSF56349">
    <property type="entry name" value="DNA breaking-rejoining enzymes"/>
    <property type="match status" value="1"/>
</dbReference>
<dbReference type="InterPro" id="IPR013762">
    <property type="entry name" value="Integrase-like_cat_sf"/>
</dbReference>
<comment type="subcellular location">
    <subcellularLocation>
        <location evidence="1 9">Cytoplasm</location>
    </subcellularLocation>
</comment>
<keyword evidence="4 9" id="KW-0159">Chromosome partition</keyword>
<feature type="active site" evidence="9">
    <location>
        <position position="290"/>
    </location>
</feature>
<dbReference type="RefSeq" id="WP_263592708.1">
    <property type="nucleotide sequence ID" value="NZ_CP107020.1"/>
</dbReference>
<feature type="active site" evidence="9">
    <location>
        <position position="196"/>
    </location>
</feature>
<dbReference type="InterPro" id="IPR044068">
    <property type="entry name" value="CB"/>
</dbReference>
<feature type="active site" evidence="9">
    <location>
        <position position="172"/>
    </location>
</feature>
<dbReference type="Gene3D" id="1.10.443.10">
    <property type="entry name" value="Intergrase catalytic core"/>
    <property type="match status" value="1"/>
</dbReference>
<evidence type="ECO:0000256" key="9">
    <source>
        <dbReference type="HAMAP-Rule" id="MF_01808"/>
    </source>
</evidence>
<comment type="function">
    <text evidence="9">Site-specific tyrosine recombinase, which acts by catalyzing the cutting and rejoining of the recombining DNA molecules. The XerC-XerD complex is essential to convert dimers of the bacterial chromosome into monomers to permit their segregation at cell division. It also contributes to the segregational stability of plasmids.</text>
</comment>
<dbReference type="InterPro" id="IPR004107">
    <property type="entry name" value="Integrase_SAM-like_N"/>
</dbReference>
<dbReference type="InterPro" id="IPR010998">
    <property type="entry name" value="Integrase_recombinase_N"/>
</dbReference>
<evidence type="ECO:0000259" key="11">
    <source>
        <dbReference type="PROSITE" id="PS51898"/>
    </source>
</evidence>
<dbReference type="Proteomes" id="UP001164305">
    <property type="component" value="Chromosome"/>
</dbReference>
<keyword evidence="8 9" id="KW-0131">Cell cycle</keyword>
<keyword evidence="6 9" id="KW-0238">DNA-binding</keyword>
<keyword evidence="14" id="KW-1185">Reference proteome</keyword>
<accession>A0ABY6FX53</accession>
<dbReference type="HAMAP" id="MF_01808">
    <property type="entry name" value="Recomb_XerC_XerD"/>
    <property type="match status" value="1"/>
</dbReference>